<name>A0A162FCX2_9EURY</name>
<comment type="caution">
    <text evidence="4">The sequence shown here is derived from an EMBL/GenBank/DDBJ whole genome shotgun (WGS) entry which is preliminary data.</text>
</comment>
<feature type="domain" description="OB" evidence="2">
    <location>
        <begin position="82"/>
        <end position="149"/>
    </location>
</feature>
<dbReference type="AlphaFoldDB" id="A0A162FCX2"/>
<dbReference type="GO" id="GO:0003677">
    <property type="term" value="F:DNA binding"/>
    <property type="evidence" value="ECO:0007669"/>
    <property type="project" value="UniProtKB-KW"/>
</dbReference>
<dbReference type="PANTHER" id="PTHR13356">
    <property type="entry name" value="OB FOLD NUCLEIC ACID BINDING PROTEIN-RELATED"/>
    <property type="match status" value="1"/>
</dbReference>
<gene>
    <name evidence="4" type="ORF">MBFIL_15030</name>
</gene>
<feature type="domain" description="Replication factor A C-terminal" evidence="3">
    <location>
        <begin position="676"/>
        <end position="782"/>
    </location>
</feature>
<sequence length="791" mass="89288">MDEKIAEEYAKIKDHLSEEEFLEKLENMKKDYENVSFMNDLDIARMIVGTFIDEANEHKSESEEHAMDKIAKLESGAGNLNIIGRVMSISSPKKFKSRGGKEGTLCNLTIADDTGEIRIVLWSENIKLLKTFNEGDVIKITGVDVKDGFRGNKEAHMQARSEVEVLDPENYKTFPEYVEPITQIGDIIPDEKVNIIGRITRIPPVRTFDKNGKEGQVTSLELQDPSGKVSYTLWNNDVQLIEDFELKEGDTVKILSAQARERNDEISLSHWDSRIVKGDFDVPEFKEEVTKIIEAHEAKDVTLLGIITKIHDTISFERADGTLGYVKSIEMRDDTGNIRVTLWGDDTKREFNKGDIIKLVGGNVEFDEYAATGYRVNTNWNTNIIVDPDEDSSLIDVLKEYQNQLGPIKIEFVQDIEEDGEEIDVRGRVISISDPREFQRDDGSSGLVRSIDFSDGTGLIRVSFWDDKAQDNFEQGSALLLENARTRLGLYAVELNIGKTARVIKLSDDEVEDLPSYAELEEMIYVTKKIEDLQEDERNIRLLARIIDLQEPTEFQRRDGTPGLVRSIELGDETGSIRGSMWDDKAEIMLESGDPIKIENPRVTFRNDQLELSISNNTKLSKVNKDDSKGLPSFEELQDMLYVSKSISDLEDDDKNVKIEGRLDGAFGNKILSARCPSCNSRLEQVDNEYVCDYCGGDVDKPKYLLMVPARVEDDTGDIQITFFSKLAEELLGMKTEEIAAIIEDSADEGALEGKVEDLNGREITVIADVNFDEYSEEIRLNPKKILSTAL</sequence>
<protein>
    <submittedName>
        <fullName evidence="4">Replication factor A</fullName>
    </submittedName>
</protein>
<reference evidence="4 5" key="1">
    <citation type="submission" date="2016-04" db="EMBL/GenBank/DDBJ databases">
        <title>Genome sequence of Methanobrevibacter filiformis DSM 11501.</title>
        <authorList>
            <person name="Poehlein A."/>
            <person name="Seedorf H."/>
            <person name="Daniel R."/>
        </authorList>
    </citation>
    <scope>NUCLEOTIDE SEQUENCE [LARGE SCALE GENOMIC DNA]</scope>
    <source>
        <strain evidence="4 5">DSM 11501</strain>
    </source>
</reference>
<dbReference type="EMBL" id="LWMT01000253">
    <property type="protein sequence ID" value="KZX11175.1"/>
    <property type="molecule type" value="Genomic_DNA"/>
</dbReference>
<keyword evidence="1" id="KW-0238">DNA-binding</keyword>
<evidence type="ECO:0000256" key="1">
    <source>
        <dbReference type="ARBA" id="ARBA00023125"/>
    </source>
</evidence>
<accession>A0A162FCX2</accession>
<dbReference type="InterPro" id="IPR004365">
    <property type="entry name" value="NA-bd_OB_tRNA"/>
</dbReference>
<dbReference type="PANTHER" id="PTHR13356:SF0">
    <property type="entry name" value="SOSS COMPLEX SUBUNIT B HOMOLOG"/>
    <property type="match status" value="1"/>
</dbReference>
<dbReference type="Proteomes" id="UP000077066">
    <property type="component" value="Unassembled WGS sequence"/>
</dbReference>
<dbReference type="OrthoDB" id="6262at2157"/>
<evidence type="ECO:0000259" key="2">
    <source>
        <dbReference type="Pfam" id="PF01336"/>
    </source>
</evidence>
<dbReference type="InterPro" id="IPR013955">
    <property type="entry name" value="Rep_factor-A_C"/>
</dbReference>
<dbReference type="STRING" id="55758.MBFIL_15030"/>
<evidence type="ECO:0000313" key="4">
    <source>
        <dbReference type="EMBL" id="KZX11175.1"/>
    </source>
</evidence>
<dbReference type="Gene3D" id="2.40.50.140">
    <property type="entry name" value="Nucleic acid-binding proteins"/>
    <property type="match status" value="6"/>
</dbReference>
<dbReference type="InterPro" id="IPR051231">
    <property type="entry name" value="SOSS-B"/>
</dbReference>
<evidence type="ECO:0000313" key="5">
    <source>
        <dbReference type="Proteomes" id="UP000077066"/>
    </source>
</evidence>
<dbReference type="CDD" id="cd04491">
    <property type="entry name" value="SoSSB_OBF"/>
    <property type="match status" value="5"/>
</dbReference>
<dbReference type="GO" id="GO:0000724">
    <property type="term" value="P:double-strand break repair via homologous recombination"/>
    <property type="evidence" value="ECO:0007669"/>
    <property type="project" value="TreeGrafter"/>
</dbReference>
<dbReference type="NCBIfam" id="NF009030">
    <property type="entry name" value="PRK12366.1-1"/>
    <property type="match status" value="1"/>
</dbReference>
<organism evidence="4 5">
    <name type="scientific">Methanobrevibacter filiformis</name>
    <dbReference type="NCBI Taxonomy" id="55758"/>
    <lineage>
        <taxon>Archaea</taxon>
        <taxon>Methanobacteriati</taxon>
        <taxon>Methanobacteriota</taxon>
        <taxon>Methanomada group</taxon>
        <taxon>Methanobacteria</taxon>
        <taxon>Methanobacteriales</taxon>
        <taxon>Methanobacteriaceae</taxon>
        <taxon>Methanobrevibacter</taxon>
    </lineage>
</organism>
<dbReference type="Pfam" id="PF01336">
    <property type="entry name" value="tRNA_anti-codon"/>
    <property type="match status" value="1"/>
</dbReference>
<dbReference type="PATRIC" id="fig|55758.3.peg.1694"/>
<dbReference type="InterPro" id="IPR012340">
    <property type="entry name" value="NA-bd_OB-fold"/>
</dbReference>
<dbReference type="Pfam" id="PF08646">
    <property type="entry name" value="Rep_fac-A_C"/>
    <property type="match status" value="1"/>
</dbReference>
<dbReference type="SUPFAM" id="SSF50249">
    <property type="entry name" value="Nucleic acid-binding proteins"/>
    <property type="match status" value="6"/>
</dbReference>
<evidence type="ECO:0000259" key="3">
    <source>
        <dbReference type="Pfam" id="PF08646"/>
    </source>
</evidence>
<dbReference type="GO" id="GO:0010212">
    <property type="term" value="P:response to ionizing radiation"/>
    <property type="evidence" value="ECO:0007669"/>
    <property type="project" value="TreeGrafter"/>
</dbReference>
<proteinExistence type="predicted"/>
<dbReference type="RefSeq" id="WP_211261739.1">
    <property type="nucleotide sequence ID" value="NZ_LWMT01000253.1"/>
</dbReference>
<keyword evidence="5" id="KW-1185">Reference proteome</keyword>